<organism evidence="2 3">
    <name type="scientific">Dioszegia hungarica</name>
    <dbReference type="NCBI Taxonomy" id="4972"/>
    <lineage>
        <taxon>Eukaryota</taxon>
        <taxon>Fungi</taxon>
        <taxon>Dikarya</taxon>
        <taxon>Basidiomycota</taxon>
        <taxon>Agaricomycotina</taxon>
        <taxon>Tremellomycetes</taxon>
        <taxon>Tremellales</taxon>
        <taxon>Bulleribasidiaceae</taxon>
        <taxon>Dioszegia</taxon>
    </lineage>
</organism>
<dbReference type="Proteomes" id="UP001164286">
    <property type="component" value="Unassembled WGS sequence"/>
</dbReference>
<reference evidence="2" key="1">
    <citation type="journal article" date="2022" name="G3 (Bethesda)">
        <title>High quality genome of the basidiomycete yeast Dioszegia hungarica PDD-24b-2 isolated from cloud water.</title>
        <authorList>
            <person name="Jarrige D."/>
            <person name="Haridas S."/>
            <person name="Bleykasten-Grosshans C."/>
            <person name="Joly M."/>
            <person name="Nadalig T."/>
            <person name="Sancelme M."/>
            <person name="Vuilleumier S."/>
            <person name="Grigoriev I.V."/>
            <person name="Amato P."/>
            <person name="Bringel F."/>
        </authorList>
    </citation>
    <scope>NUCLEOTIDE SEQUENCE</scope>
    <source>
        <strain evidence="2">PDD-24b-2</strain>
    </source>
</reference>
<name>A0AA38LW51_9TREE</name>
<dbReference type="AlphaFoldDB" id="A0AA38LW51"/>
<keyword evidence="3" id="KW-1185">Reference proteome</keyword>
<dbReference type="EMBL" id="JAKWFO010000004">
    <property type="protein sequence ID" value="KAI9637198.1"/>
    <property type="molecule type" value="Genomic_DNA"/>
</dbReference>
<gene>
    <name evidence="2" type="ORF">MKK02DRAFT_43116</name>
</gene>
<dbReference type="PANTHER" id="PTHR40616:SF1">
    <property type="entry name" value="LINALOOL DEHYDRATASE_ISOMERASE DOMAIN-CONTAINING PROTEIN"/>
    <property type="match status" value="1"/>
</dbReference>
<sequence>MGRREVGDPDPRSASGYADPHPVDLTAKNFLDEAGLTASHKALFNLGMDILDANYRPPLLFSSAKLSSWYSVGLLARDQPGDVERAKKLLANSLHLQELDSSFEQNYGSFKKHAVHPWSSGKNPLWVGEIYDSYDPNNAQVLDQFSDKLDSDLIEGIKKAMHTACIGNAKRHGGWHGDDMWPSYTNPWFLRCVCSTYTGHMMGDKQLIEQAEGWVQEAVELFDRDDTPGEFNSPTYAGVTLMALALAKFCPPESAISKVAPRLMKAIWESQAETYNPSLKNVAGPWDRSYGYCMTQYYATVAANIASVVGIEDAPMPSPLNGSDHFTDAALIPMQMLTAPYTEADLSDETRAKFKKLYAPHMYTPRSTFPPHDRKPRRYTYWLEEGLSIGGVEFDEDRIGGPKGIPAQFNPGVIQWDSGNHGSGCGWISVWPENACTSFIASKDSLTVRYLTPTDFPGSPTSNRVAIRFGCLPGLHLDHEFLADGKASLPGLDIHLSGSIVDKGDRAVSFSLAQKIHGAYYYEVVYTFPDSLRETEAPTLVIGVTKTQPPASLFLM</sequence>
<dbReference type="PANTHER" id="PTHR40616">
    <property type="entry name" value="LINALOOL DEHYDRATASE_ISOMERASE DOMAIN-CONTAINING PROTEIN"/>
    <property type="match status" value="1"/>
</dbReference>
<evidence type="ECO:0000313" key="3">
    <source>
        <dbReference type="Proteomes" id="UP001164286"/>
    </source>
</evidence>
<proteinExistence type="predicted"/>
<dbReference type="GeneID" id="77731485"/>
<comment type="caution">
    <text evidence="2">The sequence shown here is derived from an EMBL/GenBank/DDBJ whole genome shotgun (WGS) entry which is preliminary data.</text>
</comment>
<feature type="compositionally biased region" description="Basic and acidic residues" evidence="1">
    <location>
        <begin position="1"/>
        <end position="11"/>
    </location>
</feature>
<accession>A0AA38LW51</accession>
<evidence type="ECO:0000256" key="1">
    <source>
        <dbReference type="SAM" id="MobiDB-lite"/>
    </source>
</evidence>
<protein>
    <submittedName>
        <fullName evidence="2">Uncharacterized protein</fullName>
    </submittedName>
</protein>
<dbReference type="RefSeq" id="XP_052946975.1">
    <property type="nucleotide sequence ID" value="XM_053092280.1"/>
</dbReference>
<feature type="region of interest" description="Disordered" evidence="1">
    <location>
        <begin position="1"/>
        <end position="20"/>
    </location>
</feature>
<evidence type="ECO:0000313" key="2">
    <source>
        <dbReference type="EMBL" id="KAI9637198.1"/>
    </source>
</evidence>